<accession>A0AAU9LI20</accession>
<name>A0AAU9LI20_9ASTR</name>
<keyword evidence="3" id="KW-1185">Reference proteome</keyword>
<protein>
    <submittedName>
        <fullName evidence="2">Uncharacterized protein</fullName>
    </submittedName>
</protein>
<dbReference type="AlphaFoldDB" id="A0AAU9LI20"/>
<comment type="caution">
    <text evidence="2">The sequence shown here is derived from an EMBL/GenBank/DDBJ whole genome shotgun (WGS) entry which is preliminary data.</text>
</comment>
<reference evidence="2 3" key="1">
    <citation type="submission" date="2022-01" db="EMBL/GenBank/DDBJ databases">
        <authorList>
            <person name="Xiong W."/>
            <person name="Schranz E."/>
        </authorList>
    </citation>
    <scope>NUCLEOTIDE SEQUENCE [LARGE SCALE GENOMIC DNA]</scope>
</reference>
<proteinExistence type="predicted"/>
<dbReference type="Proteomes" id="UP001157418">
    <property type="component" value="Unassembled WGS sequence"/>
</dbReference>
<gene>
    <name evidence="2" type="ORF">LVIROSA_LOCUS1671</name>
</gene>
<organism evidence="2 3">
    <name type="scientific">Lactuca virosa</name>
    <dbReference type="NCBI Taxonomy" id="75947"/>
    <lineage>
        <taxon>Eukaryota</taxon>
        <taxon>Viridiplantae</taxon>
        <taxon>Streptophyta</taxon>
        <taxon>Embryophyta</taxon>
        <taxon>Tracheophyta</taxon>
        <taxon>Spermatophyta</taxon>
        <taxon>Magnoliopsida</taxon>
        <taxon>eudicotyledons</taxon>
        <taxon>Gunneridae</taxon>
        <taxon>Pentapetalae</taxon>
        <taxon>asterids</taxon>
        <taxon>campanulids</taxon>
        <taxon>Asterales</taxon>
        <taxon>Asteraceae</taxon>
        <taxon>Cichorioideae</taxon>
        <taxon>Cichorieae</taxon>
        <taxon>Lactucinae</taxon>
        <taxon>Lactuca</taxon>
    </lineage>
</organism>
<evidence type="ECO:0000313" key="3">
    <source>
        <dbReference type="Proteomes" id="UP001157418"/>
    </source>
</evidence>
<evidence type="ECO:0000313" key="2">
    <source>
        <dbReference type="EMBL" id="CAH1413720.1"/>
    </source>
</evidence>
<feature type="signal peptide" evidence="1">
    <location>
        <begin position="1"/>
        <end position="27"/>
    </location>
</feature>
<keyword evidence="1" id="KW-0732">Signal</keyword>
<dbReference type="EMBL" id="CAKMRJ010000001">
    <property type="protein sequence ID" value="CAH1413720.1"/>
    <property type="molecule type" value="Genomic_DNA"/>
</dbReference>
<evidence type="ECO:0000256" key="1">
    <source>
        <dbReference type="SAM" id="SignalP"/>
    </source>
</evidence>
<feature type="chain" id="PRO_5043617014" evidence="1">
    <location>
        <begin position="28"/>
        <end position="68"/>
    </location>
</feature>
<sequence>MARLLESYMIVLCVSFLGLLVCYQCSSITMNDIKNIAGYARIVFLHVRKNATLKIVVLLKCSCYYYYE</sequence>